<reference evidence="1" key="1">
    <citation type="submission" date="2022-12" db="EMBL/GenBank/DDBJ databases">
        <title>Complete genome sequence of an Australian strain of Rouxiella badensis DAR84756 and resolution of the R. badensis DSM100043 and R. chamberiensis DSM28324 genomes.</title>
        <authorList>
            <person name="Paul S."/>
            <person name="Anderson P.J."/>
            <person name="Maynard G."/>
            <person name="Dyall-Smith M."/>
            <person name="Kudinha T."/>
        </authorList>
    </citation>
    <scope>NUCLEOTIDE SEQUENCE</scope>
    <source>
        <strain evidence="1">DSM 28324</strain>
    </source>
</reference>
<dbReference type="EMBL" id="CP114058">
    <property type="protein sequence ID" value="WAT00145.1"/>
    <property type="molecule type" value="Genomic_DNA"/>
</dbReference>
<gene>
    <name evidence="1" type="ORF">O1V66_14245</name>
</gene>
<dbReference type="Gene3D" id="3.90.550.20">
    <property type="match status" value="1"/>
</dbReference>
<dbReference type="Proteomes" id="UP001164712">
    <property type="component" value="Chromosome"/>
</dbReference>
<accession>A0ABY7HLU9</accession>
<sequence>MSSWWFEWNGHPQGKYENHGAHAEIARPGGEYQQWNIISTPGNKYIDAVVKGVLSNIENYHYSRQGVGWKGVIVTTGPIVYTNAIESVNDGIGIRLAGNHEANGIVYMDETIRRVKGTHYSQRFSYIVDSGLGHNILSYIHGSPSLILIWYRRAVGIKRKILSLRASGLSR</sequence>
<evidence type="ECO:0000313" key="1">
    <source>
        <dbReference type="EMBL" id="WAT00145.1"/>
    </source>
</evidence>
<keyword evidence="2" id="KW-1185">Reference proteome</keyword>
<protein>
    <submittedName>
        <fullName evidence="1">Uncharacterized protein</fullName>
    </submittedName>
</protein>
<organism evidence="1 2">
    <name type="scientific">Rouxiella chamberiensis</name>
    <dbReference type="NCBI Taxonomy" id="1513468"/>
    <lineage>
        <taxon>Bacteria</taxon>
        <taxon>Pseudomonadati</taxon>
        <taxon>Pseudomonadota</taxon>
        <taxon>Gammaproteobacteria</taxon>
        <taxon>Enterobacterales</taxon>
        <taxon>Yersiniaceae</taxon>
        <taxon>Rouxiella</taxon>
    </lineage>
</organism>
<evidence type="ECO:0000313" key="2">
    <source>
        <dbReference type="Proteomes" id="UP001164712"/>
    </source>
</evidence>
<proteinExistence type="predicted"/>
<name>A0ABY7HLU9_9GAMM</name>
<dbReference type="RefSeq" id="WP_269127807.1">
    <property type="nucleotide sequence ID" value="NZ_CP114058.1"/>
</dbReference>